<keyword evidence="3" id="KW-1185">Reference proteome</keyword>
<dbReference type="OrthoDB" id="10478956at2759"/>
<accession>A0A0V0ZHD8</accession>
<keyword evidence="1" id="KW-0472">Membrane</keyword>
<organism evidence="2 3">
    <name type="scientific">Trichinella patagoniensis</name>
    <dbReference type="NCBI Taxonomy" id="990121"/>
    <lineage>
        <taxon>Eukaryota</taxon>
        <taxon>Metazoa</taxon>
        <taxon>Ecdysozoa</taxon>
        <taxon>Nematoda</taxon>
        <taxon>Enoplea</taxon>
        <taxon>Dorylaimia</taxon>
        <taxon>Trichinellida</taxon>
        <taxon>Trichinellidae</taxon>
        <taxon>Trichinella</taxon>
    </lineage>
</organism>
<feature type="transmembrane region" description="Helical" evidence="1">
    <location>
        <begin position="41"/>
        <end position="61"/>
    </location>
</feature>
<evidence type="ECO:0000313" key="3">
    <source>
        <dbReference type="Proteomes" id="UP000054783"/>
    </source>
</evidence>
<dbReference type="AlphaFoldDB" id="A0A0V0ZHD8"/>
<proteinExistence type="predicted"/>
<evidence type="ECO:0000313" key="2">
    <source>
        <dbReference type="EMBL" id="KRY11740.1"/>
    </source>
</evidence>
<keyword evidence="1" id="KW-0812">Transmembrane</keyword>
<name>A0A0V0ZHD8_9BILA</name>
<dbReference type="EMBL" id="JYDQ01000185">
    <property type="protein sequence ID" value="KRY11740.1"/>
    <property type="molecule type" value="Genomic_DNA"/>
</dbReference>
<protein>
    <submittedName>
        <fullName evidence="2">Uncharacterized protein</fullName>
    </submittedName>
</protein>
<dbReference type="Proteomes" id="UP000054783">
    <property type="component" value="Unassembled WGS sequence"/>
</dbReference>
<comment type="caution">
    <text evidence="2">The sequence shown here is derived from an EMBL/GenBank/DDBJ whole genome shotgun (WGS) entry which is preliminary data.</text>
</comment>
<reference evidence="2 3" key="1">
    <citation type="submission" date="2015-01" db="EMBL/GenBank/DDBJ databases">
        <title>Evolution of Trichinella species and genotypes.</title>
        <authorList>
            <person name="Korhonen P.K."/>
            <person name="Edoardo P."/>
            <person name="Giuseppe L.R."/>
            <person name="Gasser R.B."/>
        </authorList>
    </citation>
    <scope>NUCLEOTIDE SEQUENCE [LARGE SCALE GENOMIC DNA]</scope>
    <source>
        <strain evidence="2">ISS2496</strain>
    </source>
</reference>
<sequence>MFKVQGERELFPGPCCVSMRVFGVCFYRGVRIVTRGRQRSWWVTSVCRRVVIIILVTVVWYTDQSVYASMRCALSAGLFVKESSFNGGGGGVSTTA</sequence>
<evidence type="ECO:0000256" key="1">
    <source>
        <dbReference type="SAM" id="Phobius"/>
    </source>
</evidence>
<keyword evidence="1" id="KW-1133">Transmembrane helix</keyword>
<gene>
    <name evidence="2" type="ORF">T12_9136</name>
</gene>